<evidence type="ECO:0000313" key="5">
    <source>
        <dbReference type="Proteomes" id="UP000254230"/>
    </source>
</evidence>
<dbReference type="EMBL" id="LNYR01000049">
    <property type="protein sequence ID" value="KTD42399.1"/>
    <property type="molecule type" value="Genomic_DNA"/>
</dbReference>
<sequence length="388" mass="42673">MKTTQELLKLLNTTAADTFEDIQKRYLTLKAEQERLEKLKRIGGVNPFGREAATLIPVADLQNAWATIDSESKFQHYKSTGKVLTESSPSQTNDQKESTDQKNAPKETTPVLKPLTRDRPQFKGRRLPTSTRVKTQPNADDEAAAITEPQLSAIHRDAANPSVERSAPVSVSETKVQPTVIATAPEQTKNSTPVESEKPITITPPTVKELVKIVGANLKGFIPSHRQNKPSTNTVLPQANSATPPVEANKQLTARELQDAVFKAVQDYTNYHTGGNKGSAPLNRGQGDGFFSFLRHGAKGLATANALYNSINSDNMSVQETVKVLKDFMSDSSRAYHHHSFTSYLADALAQNGIVTAHKTSRYNQNEVVQEMEQWIRANSTSQHSNSL</sequence>
<feature type="region of interest" description="Disordered" evidence="1">
    <location>
        <begin position="79"/>
        <end position="143"/>
    </location>
</feature>
<dbReference type="RefSeq" id="WP_058475493.1">
    <property type="nucleotide sequence ID" value="NZ_CAAAIL010000002.1"/>
</dbReference>
<feature type="compositionally biased region" description="Basic and acidic residues" evidence="1">
    <location>
        <begin position="94"/>
        <end position="105"/>
    </location>
</feature>
<evidence type="ECO:0000256" key="1">
    <source>
        <dbReference type="SAM" id="MobiDB-lite"/>
    </source>
</evidence>
<gene>
    <name evidence="2" type="ORF">Lqua_3377</name>
    <name evidence="3" type="ORF">NCTC12376_00041</name>
</gene>
<evidence type="ECO:0000313" key="4">
    <source>
        <dbReference type="Proteomes" id="UP000054639"/>
    </source>
</evidence>
<feature type="compositionally biased region" description="Polar residues" evidence="1">
    <location>
        <begin position="128"/>
        <end position="138"/>
    </location>
</feature>
<name>A0A378KRM9_9GAMM</name>
<dbReference type="AlphaFoldDB" id="A0A378KRM9"/>
<dbReference type="OrthoDB" id="5652214at2"/>
<proteinExistence type="predicted"/>
<dbReference type="EMBL" id="UGOW01000001">
    <property type="protein sequence ID" value="STY16261.1"/>
    <property type="molecule type" value="Genomic_DNA"/>
</dbReference>
<feature type="region of interest" description="Disordered" evidence="1">
    <location>
        <begin position="222"/>
        <end position="243"/>
    </location>
</feature>
<dbReference type="Proteomes" id="UP000254230">
    <property type="component" value="Unassembled WGS sequence"/>
</dbReference>
<dbReference type="Proteomes" id="UP000054639">
    <property type="component" value="Unassembled WGS sequence"/>
</dbReference>
<accession>A0A378KRM9</accession>
<reference evidence="3 5" key="2">
    <citation type="submission" date="2018-06" db="EMBL/GenBank/DDBJ databases">
        <authorList>
            <consortium name="Pathogen Informatics"/>
            <person name="Doyle S."/>
        </authorList>
    </citation>
    <scope>NUCLEOTIDE SEQUENCE [LARGE SCALE GENOMIC DNA]</scope>
    <source>
        <strain evidence="3 5">NCTC12376</strain>
    </source>
</reference>
<evidence type="ECO:0000313" key="2">
    <source>
        <dbReference type="EMBL" id="KTD42399.1"/>
    </source>
</evidence>
<evidence type="ECO:0000313" key="3">
    <source>
        <dbReference type="EMBL" id="STY16261.1"/>
    </source>
</evidence>
<feature type="compositionally biased region" description="Polar residues" evidence="1">
    <location>
        <begin position="229"/>
        <end position="243"/>
    </location>
</feature>
<protein>
    <submittedName>
        <fullName evidence="3">Uncharacterized protein</fullName>
    </submittedName>
</protein>
<organism evidence="3 5">
    <name type="scientific">Legionella quateirensis</name>
    <dbReference type="NCBI Taxonomy" id="45072"/>
    <lineage>
        <taxon>Bacteria</taxon>
        <taxon>Pseudomonadati</taxon>
        <taxon>Pseudomonadota</taxon>
        <taxon>Gammaproteobacteria</taxon>
        <taxon>Legionellales</taxon>
        <taxon>Legionellaceae</taxon>
        <taxon>Legionella</taxon>
    </lineage>
</organism>
<reference evidence="2 4" key="1">
    <citation type="submission" date="2015-11" db="EMBL/GenBank/DDBJ databases">
        <title>Genomic analysis of 38 Legionella species identifies large and diverse effector repertoires.</title>
        <authorList>
            <person name="Burstein D."/>
            <person name="Amaro F."/>
            <person name="Zusman T."/>
            <person name="Lifshitz Z."/>
            <person name="Cohen O."/>
            <person name="Gilbert J.A."/>
            <person name="Pupko T."/>
            <person name="Shuman H.A."/>
            <person name="Segal G."/>
        </authorList>
    </citation>
    <scope>NUCLEOTIDE SEQUENCE [LARGE SCALE GENOMIC DNA]</scope>
    <source>
        <strain evidence="2 4">ATCC 49507</strain>
    </source>
</reference>
<keyword evidence="4" id="KW-1185">Reference proteome</keyword>